<dbReference type="PROSITE" id="PS00640">
    <property type="entry name" value="THIOL_PROTEASE_ASN"/>
    <property type="match status" value="1"/>
</dbReference>
<dbReference type="PRINTS" id="PR00705">
    <property type="entry name" value="PAPAIN"/>
</dbReference>
<dbReference type="Proteomes" id="UP000612055">
    <property type="component" value="Unassembled WGS sequence"/>
</dbReference>
<gene>
    <name evidence="9" type="ORF">HYH03_010391</name>
</gene>
<dbReference type="SMART" id="SM00277">
    <property type="entry name" value="GRAN"/>
    <property type="match status" value="1"/>
</dbReference>
<dbReference type="Pfam" id="PF00396">
    <property type="entry name" value="Granulin"/>
    <property type="match status" value="1"/>
</dbReference>
<evidence type="ECO:0000256" key="1">
    <source>
        <dbReference type="ARBA" id="ARBA00008455"/>
    </source>
</evidence>
<evidence type="ECO:0000259" key="8">
    <source>
        <dbReference type="PROSITE" id="PS00799"/>
    </source>
</evidence>
<feature type="signal peptide" evidence="7">
    <location>
        <begin position="1"/>
        <end position="19"/>
    </location>
</feature>
<evidence type="ECO:0000313" key="10">
    <source>
        <dbReference type="Proteomes" id="UP000612055"/>
    </source>
</evidence>
<evidence type="ECO:0000256" key="4">
    <source>
        <dbReference type="ARBA" id="ARBA00023180"/>
    </source>
</evidence>
<dbReference type="FunFam" id="3.90.70.10:FF:000332">
    <property type="entry name" value="Cathepsin L1"/>
    <property type="match status" value="1"/>
</dbReference>
<dbReference type="OrthoDB" id="10253408at2759"/>
<dbReference type="Pfam" id="PF00112">
    <property type="entry name" value="Peptidase_C1"/>
    <property type="match status" value="1"/>
</dbReference>
<dbReference type="GO" id="GO:0006508">
    <property type="term" value="P:proteolysis"/>
    <property type="evidence" value="ECO:0007669"/>
    <property type="project" value="InterPro"/>
</dbReference>
<feature type="domain" description="Granulins" evidence="8">
    <location>
        <begin position="396"/>
        <end position="409"/>
    </location>
</feature>
<dbReference type="Gene3D" id="3.90.70.10">
    <property type="entry name" value="Cysteine proteinases"/>
    <property type="match status" value="1"/>
</dbReference>
<keyword evidence="7" id="KW-0732">Signal</keyword>
<evidence type="ECO:0000256" key="7">
    <source>
        <dbReference type="SAM" id="SignalP"/>
    </source>
</evidence>
<feature type="coiled-coil region" evidence="5">
    <location>
        <begin position="443"/>
        <end position="497"/>
    </location>
</feature>
<dbReference type="CDD" id="cd02248">
    <property type="entry name" value="Peptidase_C1A"/>
    <property type="match status" value="1"/>
</dbReference>
<dbReference type="InterPro" id="IPR025661">
    <property type="entry name" value="Pept_asp_AS"/>
</dbReference>
<proteinExistence type="inferred from homology"/>
<evidence type="ECO:0000256" key="3">
    <source>
        <dbReference type="ARBA" id="ARBA00023157"/>
    </source>
</evidence>
<organism evidence="9 10">
    <name type="scientific">Edaphochlamys debaryana</name>
    <dbReference type="NCBI Taxonomy" id="47281"/>
    <lineage>
        <taxon>Eukaryota</taxon>
        <taxon>Viridiplantae</taxon>
        <taxon>Chlorophyta</taxon>
        <taxon>core chlorophytes</taxon>
        <taxon>Chlorophyceae</taxon>
        <taxon>CS clade</taxon>
        <taxon>Chlamydomonadales</taxon>
        <taxon>Chlamydomonadales incertae sedis</taxon>
        <taxon>Edaphochlamys</taxon>
    </lineage>
</organism>
<evidence type="ECO:0000256" key="6">
    <source>
        <dbReference type="SAM" id="MobiDB-lite"/>
    </source>
</evidence>
<dbReference type="SMART" id="SM00645">
    <property type="entry name" value="Pept_C1"/>
    <property type="match status" value="1"/>
</dbReference>
<dbReference type="SUPFAM" id="SSF54001">
    <property type="entry name" value="Cysteine proteinases"/>
    <property type="match status" value="1"/>
</dbReference>
<keyword evidence="4" id="KW-0325">Glycoprotein</keyword>
<dbReference type="InterPro" id="IPR013128">
    <property type="entry name" value="Peptidase_C1A"/>
</dbReference>
<keyword evidence="2" id="KW-0788">Thiol protease</keyword>
<evidence type="ECO:0000256" key="2">
    <source>
        <dbReference type="ARBA" id="ARBA00022807"/>
    </source>
</evidence>
<accession>A0A835Y251</accession>
<dbReference type="Pfam" id="PF08246">
    <property type="entry name" value="Inhibitor_I29"/>
    <property type="match status" value="1"/>
</dbReference>
<keyword evidence="2" id="KW-0645">Protease</keyword>
<comment type="similarity">
    <text evidence="1">Belongs to the peptidase C1 family.</text>
</comment>
<dbReference type="InterPro" id="IPR037277">
    <property type="entry name" value="Granulin_sf"/>
</dbReference>
<dbReference type="InterPro" id="IPR000169">
    <property type="entry name" value="Pept_cys_AS"/>
</dbReference>
<dbReference type="GO" id="GO:0008234">
    <property type="term" value="F:cysteine-type peptidase activity"/>
    <property type="evidence" value="ECO:0007669"/>
    <property type="project" value="UniProtKB-KW"/>
</dbReference>
<dbReference type="Gene3D" id="2.10.25.160">
    <property type="entry name" value="Granulin"/>
    <property type="match status" value="1"/>
</dbReference>
<dbReference type="PROSITE" id="PS00139">
    <property type="entry name" value="THIOL_PROTEASE_CYS"/>
    <property type="match status" value="1"/>
</dbReference>
<dbReference type="InterPro" id="IPR013201">
    <property type="entry name" value="Prot_inhib_I29"/>
</dbReference>
<feature type="region of interest" description="Disordered" evidence="6">
    <location>
        <begin position="546"/>
        <end position="565"/>
    </location>
</feature>
<dbReference type="PROSITE" id="PS00639">
    <property type="entry name" value="THIOL_PROTEASE_HIS"/>
    <property type="match status" value="1"/>
</dbReference>
<dbReference type="InterPro" id="IPR039417">
    <property type="entry name" value="Peptidase_C1A_papain-like"/>
</dbReference>
<dbReference type="PANTHER" id="PTHR12411">
    <property type="entry name" value="CYSTEINE PROTEASE FAMILY C1-RELATED"/>
    <property type="match status" value="1"/>
</dbReference>
<keyword evidence="5" id="KW-0175">Coiled coil</keyword>
<dbReference type="InterPro" id="IPR038765">
    <property type="entry name" value="Papain-like_cys_pep_sf"/>
</dbReference>
<dbReference type="SMART" id="SM00848">
    <property type="entry name" value="Inhibitor_I29"/>
    <property type="match status" value="1"/>
</dbReference>
<dbReference type="PROSITE" id="PS00799">
    <property type="entry name" value="GRANULINS"/>
    <property type="match status" value="1"/>
</dbReference>
<protein>
    <recommendedName>
        <fullName evidence="8">Granulins domain-containing protein</fullName>
    </recommendedName>
</protein>
<keyword evidence="2" id="KW-0378">Hydrolase</keyword>
<feature type="chain" id="PRO_5032847632" description="Granulins domain-containing protein" evidence="7">
    <location>
        <begin position="20"/>
        <end position="565"/>
    </location>
</feature>
<comment type="caution">
    <text evidence="9">The sequence shown here is derived from an EMBL/GenBank/DDBJ whole genome shotgun (WGS) entry which is preliminary data.</text>
</comment>
<dbReference type="EMBL" id="JAEHOE010000055">
    <property type="protein sequence ID" value="KAG2491180.1"/>
    <property type="molecule type" value="Genomic_DNA"/>
</dbReference>
<dbReference type="AlphaFoldDB" id="A0A835Y251"/>
<evidence type="ECO:0000256" key="5">
    <source>
        <dbReference type="SAM" id="Coils"/>
    </source>
</evidence>
<dbReference type="InterPro" id="IPR000118">
    <property type="entry name" value="Granulin"/>
</dbReference>
<evidence type="ECO:0000313" key="9">
    <source>
        <dbReference type="EMBL" id="KAG2491180.1"/>
    </source>
</evidence>
<keyword evidence="3" id="KW-1015">Disulfide bond</keyword>
<sequence>MARLCRLVLAAVLTAVASAGSPPLLAASELLALAQSQPQRAFNLWAQQYDRGYVEGGPEYDRRFSVFRTNLGLLQEAQARNPEAEFALNQFADLTWEEFSARLGFKAAAGSKRSTASSPSWRYADTEAASSIDWRAKGAVTQVKNQGQCGSCWAFSATGAIEGINAIRTGQLVPLSEQQLVDCDTEKDEGCGGGLMDNAFEYVVKNGGLDTEADYGYWSGWGFGLWCNRRKETDRPAVSIDGYEDVPEGEPALLKAVTGQPVAVAICAGTEMMFYSKGVISSCCEGLNHGVLAVGYNTTDSTTPYWIVKNSWGDAWGEQGFFRLKIGGAGQKGLCEIATKASYPVKTKPNKPVPEMCDIFGWTECPVGNTCSCSFSLFGLLCIWHDCCPLSAAVTCDDLQHCCPYGTTCDSRQGVCVSADGQTSVPWTDKVKANVAMQAAYDRAAEAEEAEEWEEEEAAEEAKEAARPKVSAAEVELRRFEDEIEEQISKMEQMEQNQIHKVEHITVTAPVTQPSEVQQGDAEAARQEADIEEYRWEVVEAAEAYGEEAGAYSDGEQEEGDRAVA</sequence>
<dbReference type="InterPro" id="IPR025660">
    <property type="entry name" value="Pept_his_AS"/>
</dbReference>
<reference evidence="9" key="1">
    <citation type="journal article" date="2020" name="bioRxiv">
        <title>Comparative genomics of Chlamydomonas.</title>
        <authorList>
            <person name="Craig R.J."/>
            <person name="Hasan A.R."/>
            <person name="Ness R.W."/>
            <person name="Keightley P.D."/>
        </authorList>
    </citation>
    <scope>NUCLEOTIDE SEQUENCE</scope>
    <source>
        <strain evidence="9">CCAP 11/70</strain>
    </source>
</reference>
<name>A0A835Y251_9CHLO</name>
<dbReference type="InterPro" id="IPR000668">
    <property type="entry name" value="Peptidase_C1A_C"/>
</dbReference>
<keyword evidence="10" id="KW-1185">Reference proteome</keyword>